<evidence type="ECO:0000256" key="13">
    <source>
        <dbReference type="SAM" id="Phobius"/>
    </source>
</evidence>
<keyword evidence="7" id="KW-0406">Ion transport</keyword>
<dbReference type="SUPFAM" id="SSF53850">
    <property type="entry name" value="Periplasmic binding protein-like II"/>
    <property type="match status" value="1"/>
</dbReference>
<proteinExistence type="evidence at transcript level"/>
<dbReference type="EMBL" id="MK249041">
    <property type="protein sequence ID" value="QGW45455.1"/>
    <property type="molecule type" value="mRNA"/>
</dbReference>
<dbReference type="GO" id="GO:0005886">
    <property type="term" value="C:plasma membrane"/>
    <property type="evidence" value="ECO:0007669"/>
    <property type="project" value="UniProtKB-SubCell"/>
</dbReference>
<feature type="domain" description="Ionotropic glutamate receptor L-glutamate and glycine-binding" evidence="15">
    <location>
        <begin position="242"/>
        <end position="320"/>
    </location>
</feature>
<feature type="transmembrane region" description="Helical" evidence="13">
    <location>
        <begin position="403"/>
        <end position="426"/>
    </location>
</feature>
<reference evidence="16" key="1">
    <citation type="submission" date="2018-11" db="EMBL/GenBank/DDBJ databases">
        <authorList>
            <person name="Zhao Y."/>
            <person name="Mu W."/>
            <person name="Zhou C."/>
        </authorList>
    </citation>
    <scope>NUCLEOTIDE SEQUENCE</scope>
</reference>
<evidence type="ECO:0000256" key="3">
    <source>
        <dbReference type="ARBA" id="ARBA00022448"/>
    </source>
</evidence>
<accession>A0A6B9CBR1</accession>
<keyword evidence="10" id="KW-0325">Glycoprotein</keyword>
<name>A0A6B9CBR1_9DIPT</name>
<feature type="transmembrane region" description="Helical" evidence="13">
    <location>
        <begin position="339"/>
        <end position="361"/>
    </location>
</feature>
<evidence type="ECO:0000256" key="1">
    <source>
        <dbReference type="ARBA" id="ARBA00004651"/>
    </source>
</evidence>
<dbReference type="GO" id="GO:0050906">
    <property type="term" value="P:detection of stimulus involved in sensory perception"/>
    <property type="evidence" value="ECO:0007669"/>
    <property type="project" value="UniProtKB-ARBA"/>
</dbReference>
<comment type="similarity">
    <text evidence="2">Belongs to the glutamate-gated ion channel (TC 1.A.10.1) family.</text>
</comment>
<dbReference type="InterPro" id="IPR019594">
    <property type="entry name" value="Glu/Gly-bd"/>
</dbReference>
<evidence type="ECO:0000256" key="4">
    <source>
        <dbReference type="ARBA" id="ARBA00022475"/>
    </source>
</evidence>
<keyword evidence="5 13" id="KW-0812">Transmembrane</keyword>
<dbReference type="Pfam" id="PF10613">
    <property type="entry name" value="Lig_chan-Glu_bd"/>
    <property type="match status" value="1"/>
</dbReference>
<evidence type="ECO:0000259" key="15">
    <source>
        <dbReference type="Pfam" id="PF10613"/>
    </source>
</evidence>
<dbReference type="PANTHER" id="PTHR42643:SF33">
    <property type="entry name" value="GLUTAMATE RECEPTOR 2-LIKE PROTEIN"/>
    <property type="match status" value="1"/>
</dbReference>
<evidence type="ECO:0000256" key="9">
    <source>
        <dbReference type="ARBA" id="ARBA00023170"/>
    </source>
</evidence>
<evidence type="ECO:0000256" key="6">
    <source>
        <dbReference type="ARBA" id="ARBA00022989"/>
    </source>
</evidence>
<keyword evidence="3" id="KW-0813">Transport</keyword>
<evidence type="ECO:0000256" key="7">
    <source>
        <dbReference type="ARBA" id="ARBA00023065"/>
    </source>
</evidence>
<evidence type="ECO:0000256" key="2">
    <source>
        <dbReference type="ARBA" id="ARBA00008685"/>
    </source>
</evidence>
<keyword evidence="6 13" id="KW-1133">Transmembrane helix</keyword>
<protein>
    <submittedName>
        <fullName evidence="16">Ionotropic receptor 75e</fullName>
    </submittedName>
</protein>
<evidence type="ECO:0000259" key="14">
    <source>
        <dbReference type="Pfam" id="PF00060"/>
    </source>
</evidence>
<evidence type="ECO:0000256" key="5">
    <source>
        <dbReference type="ARBA" id="ARBA00022692"/>
    </source>
</evidence>
<dbReference type="AlphaFoldDB" id="A0A6B9CBR1"/>
<feature type="domain" description="Ionotropic glutamate receptor C-terminal" evidence="14">
    <location>
        <begin position="342"/>
        <end position="573"/>
    </location>
</feature>
<keyword evidence="9 16" id="KW-0675">Receptor</keyword>
<dbReference type="InterPro" id="IPR001320">
    <property type="entry name" value="Iontro_rcpt_C"/>
</dbReference>
<keyword evidence="12" id="KW-0407">Ion channel</keyword>
<evidence type="ECO:0000256" key="11">
    <source>
        <dbReference type="ARBA" id="ARBA00023286"/>
    </source>
</evidence>
<dbReference type="Pfam" id="PF00060">
    <property type="entry name" value="Lig_chan"/>
    <property type="match status" value="1"/>
</dbReference>
<keyword evidence="11" id="KW-1071">Ligand-gated ion channel</keyword>
<keyword evidence="8 13" id="KW-0472">Membrane</keyword>
<dbReference type="Gene3D" id="1.10.287.70">
    <property type="match status" value="1"/>
</dbReference>
<evidence type="ECO:0000256" key="12">
    <source>
        <dbReference type="ARBA" id="ARBA00023303"/>
    </source>
</evidence>
<dbReference type="Gene3D" id="3.40.190.10">
    <property type="entry name" value="Periplasmic binding protein-like II"/>
    <property type="match status" value="1"/>
</dbReference>
<dbReference type="InterPro" id="IPR052192">
    <property type="entry name" value="Insect_Ionotropic_Sensory_Rcpt"/>
</dbReference>
<sequence length="641" mass="73043">MIFCSGKVVTFCIVWCLIRVGFGIQVEMLETLKTVLHRFNAPLKLTIASCWDEEMKVKIVRFINGDDGVAPMFQVAFMDRNWNVTEATVDRHQAVIVIELGCAANTILSMNRQMFNYYKVIVFDGSVNSSNCDKIDVRIQHLLQDSPVLPISQFFIVCKDFGNNNFVVKQVYRLGTLEPLIVEDYATYNRTHHVNSVVLTSALRRRNFHGFLLKASMVLLNNDSLNHLDDYRDLHIDAEAKYSYQLTKHLISYVNATATFSVVPSWGYQNKTSGHWTGMIGQLLRNEADIGATGLFFTAERIPVIEYISHSSTASAGFLFLSPKLSYTNNLYILPFDKLLWISLSILVLVLVLWLVAAIVLESKKFPQSRVRCDISDVPILIFGAICQQGSAVTPHSITGRMIMILSFITLMFLFVSYSANIVALLQSPSNQIKTLPDLYDAKFQFSLTDTVYNRHFFATESEPFRKKFYEDRLLDKDGKMKFNTLEDGIKKVRKGQYAFFSEESSAYKIIGETFMDNEKCGIKSIGFFQMNLNPWNAIQKNSSYKEIFKTGMMRINEHGLKQRENLRHYFRKPKCTSGGSSFRSASLIDTGPTLLILLYGFAVTLSVFVLELIVARLTFAHEKRSIFKDKNVSTNFEVTH</sequence>
<organism evidence="16">
    <name type="scientific">Bradysia odoriphaga</name>
    <dbReference type="NCBI Taxonomy" id="1564500"/>
    <lineage>
        <taxon>Eukaryota</taxon>
        <taxon>Metazoa</taxon>
        <taxon>Ecdysozoa</taxon>
        <taxon>Arthropoda</taxon>
        <taxon>Hexapoda</taxon>
        <taxon>Insecta</taxon>
        <taxon>Pterygota</taxon>
        <taxon>Neoptera</taxon>
        <taxon>Endopterygota</taxon>
        <taxon>Diptera</taxon>
        <taxon>Nematocera</taxon>
        <taxon>Sciaroidea</taxon>
        <taxon>Sciaridae</taxon>
        <taxon>Bradysia</taxon>
    </lineage>
</organism>
<comment type="subcellular location">
    <subcellularLocation>
        <location evidence="1">Cell membrane</location>
        <topology evidence="1">Multi-pass membrane protein</topology>
    </subcellularLocation>
</comment>
<evidence type="ECO:0000256" key="8">
    <source>
        <dbReference type="ARBA" id="ARBA00023136"/>
    </source>
</evidence>
<evidence type="ECO:0000256" key="10">
    <source>
        <dbReference type="ARBA" id="ARBA00023180"/>
    </source>
</evidence>
<feature type="transmembrane region" description="Helical" evidence="13">
    <location>
        <begin position="595"/>
        <end position="620"/>
    </location>
</feature>
<dbReference type="GO" id="GO:0015276">
    <property type="term" value="F:ligand-gated monoatomic ion channel activity"/>
    <property type="evidence" value="ECO:0007669"/>
    <property type="project" value="InterPro"/>
</dbReference>
<dbReference type="PANTHER" id="PTHR42643">
    <property type="entry name" value="IONOTROPIC RECEPTOR 20A-RELATED"/>
    <property type="match status" value="1"/>
</dbReference>
<keyword evidence="4" id="KW-1003">Cell membrane</keyword>
<evidence type="ECO:0000313" key="16">
    <source>
        <dbReference type="EMBL" id="QGW45455.1"/>
    </source>
</evidence>